<dbReference type="RefSeq" id="XP_504406.1">
    <property type="nucleotide sequence ID" value="XM_504406.1"/>
</dbReference>
<evidence type="ECO:0000256" key="2">
    <source>
        <dbReference type="ARBA" id="ARBA00004370"/>
    </source>
</evidence>
<evidence type="ECO:0000256" key="5">
    <source>
        <dbReference type="ARBA" id="ARBA00022692"/>
    </source>
</evidence>
<dbReference type="GO" id="GO:0016020">
    <property type="term" value="C:membrane"/>
    <property type="evidence" value="ECO:0007669"/>
    <property type="project" value="UniProtKB-SubCell"/>
</dbReference>
<evidence type="ECO:0000256" key="4">
    <source>
        <dbReference type="ARBA" id="ARBA00022617"/>
    </source>
</evidence>
<organism evidence="14 16">
    <name type="scientific">Yarrowia lipolytica</name>
    <name type="common">Candida lipolytica</name>
    <dbReference type="NCBI Taxonomy" id="4952"/>
    <lineage>
        <taxon>Eukaryota</taxon>
        <taxon>Fungi</taxon>
        <taxon>Dikarya</taxon>
        <taxon>Ascomycota</taxon>
        <taxon>Saccharomycotina</taxon>
        <taxon>Dipodascomycetes</taxon>
        <taxon>Dipodascales</taxon>
        <taxon>Dipodascales incertae sedis</taxon>
        <taxon>Yarrowia</taxon>
    </lineage>
</organism>
<dbReference type="InterPro" id="IPR047146">
    <property type="entry name" value="Cyt_P450_E_CYP52_fungi"/>
</dbReference>
<dbReference type="InterPro" id="IPR017972">
    <property type="entry name" value="Cyt_P450_CS"/>
</dbReference>
<evidence type="ECO:0000256" key="12">
    <source>
        <dbReference type="PIRSR" id="PIRSR602402-1"/>
    </source>
</evidence>
<dbReference type="GeneID" id="2912619"/>
<dbReference type="VEuPathDB" id="FungiDB:YALI1_E30815g"/>
<evidence type="ECO:0000256" key="3">
    <source>
        <dbReference type="ARBA" id="ARBA00010617"/>
    </source>
</evidence>
<accession>A0A1H6PUX5</accession>
<dbReference type="GO" id="GO:0016712">
    <property type="term" value="F:oxidoreductase activity, acting on paired donors, with incorporation or reduction of molecular oxygen, reduced flavin or flavoprotein as one donor, and incorporation of one atom of oxygen"/>
    <property type="evidence" value="ECO:0007669"/>
    <property type="project" value="InterPro"/>
</dbReference>
<keyword evidence="10 13" id="KW-0503">Monooxygenase</keyword>
<dbReference type="PANTHER" id="PTHR24287:SF1">
    <property type="entry name" value="P450, PUTATIVE (EUROFUNG)-RELATED"/>
    <property type="match status" value="1"/>
</dbReference>
<dbReference type="GO" id="GO:0005506">
    <property type="term" value="F:iron ion binding"/>
    <property type="evidence" value="ECO:0007669"/>
    <property type="project" value="InterPro"/>
</dbReference>
<evidence type="ECO:0000256" key="1">
    <source>
        <dbReference type="ARBA" id="ARBA00001971"/>
    </source>
</evidence>
<dbReference type="VEuPathDB" id="FungiDB:YALI0_E25982g"/>
<dbReference type="PRINTS" id="PR00385">
    <property type="entry name" value="P450"/>
</dbReference>
<keyword evidence="6 12" id="KW-0479">Metal-binding</keyword>
<evidence type="ECO:0000256" key="11">
    <source>
        <dbReference type="ARBA" id="ARBA00023136"/>
    </source>
</evidence>
<dbReference type="OMA" id="VHAAMYE"/>
<evidence type="ECO:0000256" key="7">
    <source>
        <dbReference type="ARBA" id="ARBA00022989"/>
    </source>
</evidence>
<dbReference type="Proteomes" id="UP000256601">
    <property type="component" value="Unassembled WGS sequence"/>
</dbReference>
<evidence type="ECO:0000313" key="17">
    <source>
        <dbReference type="Proteomes" id="UP000256601"/>
    </source>
</evidence>
<keyword evidence="7" id="KW-1133">Transmembrane helix</keyword>
<comment type="similarity">
    <text evidence="3 13">Belongs to the cytochrome P450 family.</text>
</comment>
<reference evidence="15 17" key="2">
    <citation type="submission" date="2018-07" db="EMBL/GenBank/DDBJ databases">
        <title>Draft Genome Assemblies for Five Robust Yarrowia lipolytica Strains Exhibiting High Lipid Production and Pentose Sugar Utilization and Sugar Alcohol Secretion from Undetoxified Lignocellulosic Biomass Hydrolysates.</title>
        <authorList>
            <consortium name="DOE Joint Genome Institute"/>
            <person name="Walker C."/>
            <person name="Ryu S."/>
            <person name="Na H."/>
            <person name="Zane M."/>
            <person name="LaButti K."/>
            <person name="Lipzen A."/>
            <person name="Haridas S."/>
            <person name="Barry K."/>
            <person name="Grigoriev I.V."/>
            <person name="Quarterman J."/>
            <person name="Slininger P."/>
            <person name="Dien B."/>
            <person name="Trinh C.T."/>
        </authorList>
    </citation>
    <scope>NUCLEOTIDE SEQUENCE [LARGE SCALE GENOMIC DNA]</scope>
    <source>
        <strain evidence="15 17">YB392</strain>
    </source>
</reference>
<evidence type="ECO:0000256" key="13">
    <source>
        <dbReference type="RuleBase" id="RU000461"/>
    </source>
</evidence>
<dbReference type="InterPro" id="IPR002402">
    <property type="entry name" value="Cyt_P450_E_grp-II"/>
</dbReference>
<proteinExistence type="inferred from homology"/>
<dbReference type="CDD" id="cd11063">
    <property type="entry name" value="CYP52"/>
    <property type="match status" value="1"/>
</dbReference>
<evidence type="ECO:0000256" key="6">
    <source>
        <dbReference type="ARBA" id="ARBA00022723"/>
    </source>
</evidence>
<dbReference type="Pfam" id="PF00067">
    <property type="entry name" value="p450"/>
    <property type="match status" value="1"/>
</dbReference>
<feature type="binding site" description="axial binding residue" evidence="12">
    <location>
        <position position="462"/>
    </location>
    <ligand>
        <name>heme</name>
        <dbReference type="ChEBI" id="CHEBI:30413"/>
    </ligand>
    <ligandPart>
        <name>Fe</name>
        <dbReference type="ChEBI" id="CHEBI:18248"/>
    </ligandPart>
</feature>
<dbReference type="InterPro" id="IPR001128">
    <property type="entry name" value="Cyt_P450"/>
</dbReference>
<dbReference type="eggNOG" id="KOG0157">
    <property type="taxonomic scope" value="Eukaryota"/>
</dbReference>
<evidence type="ECO:0000256" key="8">
    <source>
        <dbReference type="ARBA" id="ARBA00023002"/>
    </source>
</evidence>
<keyword evidence="5" id="KW-0812">Transmembrane</keyword>
<dbReference type="KEGG" id="yli:2912619"/>
<dbReference type="InterPro" id="IPR036396">
    <property type="entry name" value="Cyt_P450_sf"/>
</dbReference>
<evidence type="ECO:0000313" key="16">
    <source>
        <dbReference type="Proteomes" id="UP000182444"/>
    </source>
</evidence>
<evidence type="ECO:0000313" key="14">
    <source>
        <dbReference type="EMBL" id="AOW05971.1"/>
    </source>
</evidence>
<keyword evidence="8 13" id="KW-0560">Oxidoreductase</keyword>
<dbReference type="OrthoDB" id="1470350at2759"/>
<dbReference type="PRINTS" id="PR01239">
    <property type="entry name" value="EP450IICYP52"/>
</dbReference>
<dbReference type="PROSITE" id="PS00086">
    <property type="entry name" value="CYTOCHROME_P450"/>
    <property type="match status" value="1"/>
</dbReference>
<protein>
    <submittedName>
        <fullName evidence="15">Cytochrome P450</fullName>
    </submittedName>
</protein>
<dbReference type="EMBL" id="KZ858970">
    <property type="protein sequence ID" value="RDW27005.1"/>
    <property type="molecule type" value="Genomic_DNA"/>
</dbReference>
<dbReference type="InterPro" id="IPR002974">
    <property type="entry name" value="Cyt_P450_E_CYP52_ascomycetes"/>
</dbReference>
<dbReference type="GO" id="GO:0020037">
    <property type="term" value="F:heme binding"/>
    <property type="evidence" value="ECO:0007669"/>
    <property type="project" value="InterPro"/>
</dbReference>
<evidence type="ECO:0000256" key="9">
    <source>
        <dbReference type="ARBA" id="ARBA00023004"/>
    </source>
</evidence>
<comment type="cofactor">
    <cofactor evidence="1 12">
        <name>heme</name>
        <dbReference type="ChEBI" id="CHEBI:30413"/>
    </cofactor>
</comment>
<dbReference type="EMBL" id="CP017557">
    <property type="protein sequence ID" value="AOW05971.1"/>
    <property type="molecule type" value="Genomic_DNA"/>
</dbReference>
<sequence>MSNALNLSLALGVFLLAYYGFSVIQYHIKTRKLEKKWKCGKPKDISRFPFSASFFIPFLVESKKNRLLEFVQWMFESQVYPGYTCKTTVFGVDMYHTVDPENLKAVLATQFKDFCLGERHAQFLPVLGNGIFTLDGQGWQHSRAMLRPQFARDQVSDVEMIEEHIQYMTSRIPKDGSAFDAQELFFNLTLDTATEFLFGQSVGSQTVETNPTAVPTDMPVHLRKSFQEDFNTAQEHLGQRARLQMFYWAWRPRELYSSGERVHAFVDHYVKKALEESEKHVDDGKYVFLRELAKETKDPIVLRDQALNILLAGRDTTASLLSWCLYLMARRPEVYAKLREEVIENLGDGEDLSTITFESLKRCDYLRYVLNEVLRLYPSVPANMRYATRDTTLPRGGGPDGMQPIVVRKGNLVSYHVFTTHRLKEFWGEDAEEFRPERWYEDGASQAKGWEYLPFNGGPRICLGQQYALTEAGYALARIAQLYDTIENADDKPEPPVKFHALTMCHHTGVLVKLYNSKTTKAQ</sequence>
<evidence type="ECO:0000313" key="15">
    <source>
        <dbReference type="EMBL" id="RDW27005.1"/>
    </source>
</evidence>
<name>A0A1H6PUX5_YARLL</name>
<dbReference type="AlphaFoldDB" id="A0A1H6PUX5"/>
<reference evidence="14 16" key="1">
    <citation type="journal article" date="2016" name="PLoS ONE">
        <title>Sequence Assembly of Yarrowia lipolytica Strain W29/CLIB89 Shows Transposable Element Diversity.</title>
        <authorList>
            <person name="Magnan C."/>
            <person name="Yu J."/>
            <person name="Chang I."/>
            <person name="Jahn E."/>
            <person name="Kanomata Y."/>
            <person name="Wu J."/>
            <person name="Zeller M."/>
            <person name="Oakes M."/>
            <person name="Baldi P."/>
            <person name="Sandmeyer S."/>
        </authorList>
    </citation>
    <scope>NUCLEOTIDE SEQUENCE [LARGE SCALE GENOMIC DNA]</scope>
    <source>
        <strain evidence="14">CLIB89</strain>
        <strain evidence="16">CLIB89(W29)</strain>
    </source>
</reference>
<evidence type="ECO:0000256" key="10">
    <source>
        <dbReference type="ARBA" id="ARBA00023033"/>
    </source>
</evidence>
<dbReference type="PRINTS" id="PR00464">
    <property type="entry name" value="EP450II"/>
</dbReference>
<dbReference type="Proteomes" id="UP000182444">
    <property type="component" value="Chromosome 1E"/>
</dbReference>
<keyword evidence="4 12" id="KW-0349">Heme</keyword>
<keyword evidence="9 12" id="KW-0408">Iron</keyword>
<dbReference type="Gene3D" id="1.10.630.10">
    <property type="entry name" value="Cytochrome P450"/>
    <property type="match status" value="1"/>
</dbReference>
<gene>
    <name evidence="15" type="ORF">B0I71DRAFT_116151</name>
    <name evidence="14" type="ORF">YALI1_E30815g</name>
</gene>
<dbReference type="SUPFAM" id="SSF48264">
    <property type="entry name" value="Cytochrome P450"/>
    <property type="match status" value="1"/>
</dbReference>
<comment type="subcellular location">
    <subcellularLocation>
        <location evidence="2">Membrane</location>
    </subcellularLocation>
</comment>
<keyword evidence="11" id="KW-0472">Membrane</keyword>
<dbReference type="PANTHER" id="PTHR24287">
    <property type="entry name" value="P450, PUTATIVE (EUROFUNG)-RELATED"/>
    <property type="match status" value="1"/>
</dbReference>